<gene>
    <name evidence="2" type="ORF">MES5069_220163</name>
</gene>
<evidence type="ECO:0000313" key="2">
    <source>
        <dbReference type="EMBL" id="CAH2399438.1"/>
    </source>
</evidence>
<accession>A0ABN8JMZ3</accession>
<dbReference type="Proteomes" id="UP001153050">
    <property type="component" value="Unassembled WGS sequence"/>
</dbReference>
<organism evidence="2 3">
    <name type="scientific">Mesorhizobium escarrei</name>
    <dbReference type="NCBI Taxonomy" id="666018"/>
    <lineage>
        <taxon>Bacteria</taxon>
        <taxon>Pseudomonadati</taxon>
        <taxon>Pseudomonadota</taxon>
        <taxon>Alphaproteobacteria</taxon>
        <taxon>Hyphomicrobiales</taxon>
        <taxon>Phyllobacteriaceae</taxon>
        <taxon>Mesorhizobium</taxon>
    </lineage>
</organism>
<reference evidence="2 3" key="1">
    <citation type="submission" date="2022-03" db="EMBL/GenBank/DDBJ databases">
        <authorList>
            <person name="Brunel B."/>
        </authorList>
    </citation>
    <scope>NUCLEOTIDE SEQUENCE [LARGE SCALE GENOMIC DNA]</scope>
    <source>
        <strain evidence="2">STM5069sample</strain>
    </source>
</reference>
<comment type="caution">
    <text evidence="2">The sequence shown here is derived from an EMBL/GenBank/DDBJ whole genome shotgun (WGS) entry which is preliminary data.</text>
</comment>
<protein>
    <submittedName>
        <fullName evidence="2">Uncharacterized protein</fullName>
    </submittedName>
</protein>
<proteinExistence type="predicted"/>
<sequence length="95" mass="10722">MRRYDREHPGELMHLDIKKLGRIGSVGHRYWTANWRLTATSASAGSSSMSASTMLRVSVSYMSCPMSARRALSPSSRPPLPIRQDGNPYRAREDR</sequence>
<keyword evidence="3" id="KW-1185">Reference proteome</keyword>
<dbReference type="EMBL" id="CAKXZT010000116">
    <property type="protein sequence ID" value="CAH2399438.1"/>
    <property type="molecule type" value="Genomic_DNA"/>
</dbReference>
<feature type="region of interest" description="Disordered" evidence="1">
    <location>
        <begin position="68"/>
        <end position="95"/>
    </location>
</feature>
<name>A0ABN8JMZ3_9HYPH</name>
<evidence type="ECO:0000313" key="3">
    <source>
        <dbReference type="Proteomes" id="UP001153050"/>
    </source>
</evidence>
<evidence type="ECO:0000256" key="1">
    <source>
        <dbReference type="SAM" id="MobiDB-lite"/>
    </source>
</evidence>